<dbReference type="InterPro" id="IPR003646">
    <property type="entry name" value="SH3-like_bac-type"/>
</dbReference>
<dbReference type="Pfam" id="PF03995">
    <property type="entry name" value="Inhibitor_I36"/>
    <property type="match status" value="1"/>
</dbReference>
<feature type="compositionally biased region" description="Pro residues" evidence="1">
    <location>
        <begin position="136"/>
        <end position="149"/>
    </location>
</feature>
<evidence type="ECO:0000256" key="1">
    <source>
        <dbReference type="SAM" id="MobiDB-lite"/>
    </source>
</evidence>
<organism evidence="4 5">
    <name type="scientific">Devosia rhodophyticola</name>
    <dbReference type="NCBI Taxonomy" id="3026423"/>
    <lineage>
        <taxon>Bacteria</taxon>
        <taxon>Pseudomonadati</taxon>
        <taxon>Pseudomonadota</taxon>
        <taxon>Alphaproteobacteria</taxon>
        <taxon>Hyphomicrobiales</taxon>
        <taxon>Devosiaceae</taxon>
        <taxon>Devosia</taxon>
    </lineage>
</organism>
<dbReference type="InterPro" id="IPR011024">
    <property type="entry name" value="G_crystallin-like"/>
</dbReference>
<keyword evidence="2" id="KW-0732">Signal</keyword>
<evidence type="ECO:0000259" key="3">
    <source>
        <dbReference type="Pfam" id="PF08239"/>
    </source>
</evidence>
<dbReference type="SUPFAM" id="SSF49695">
    <property type="entry name" value="gamma-Crystallin-like"/>
    <property type="match status" value="1"/>
</dbReference>
<accession>A0ABY7YV53</accession>
<feature type="signal peptide" evidence="2">
    <location>
        <begin position="1"/>
        <end position="26"/>
    </location>
</feature>
<sequence length="234" mass="25583">MKTFRHAITAILATATLLAGAAAALAAPGQITSNVNVRTGPGTSYAIVDMLRIGTSVEVTQCRDNWCYVSANRTAGWVSADYIGQPRPQRPTPTQPTTPGFNFGIQIGPDGERSFNFGINPPNQPGPQRPQRPRPPRPQPQPVPLPPPVDDIAQACFYSGQNFSGNSFCVEEGESVRALRPNWNDRIRSVELFNGATVDICTDRNLFGTCQTLNRSRSRLARQIDRDISSLEVY</sequence>
<proteinExistence type="predicted"/>
<dbReference type="RefSeq" id="WP_282210653.1">
    <property type="nucleotide sequence ID" value="NZ_CP118247.1"/>
</dbReference>
<feature type="region of interest" description="Disordered" evidence="1">
    <location>
        <begin position="112"/>
        <end position="149"/>
    </location>
</feature>
<reference evidence="4 5" key="1">
    <citation type="submission" date="2023-02" db="EMBL/GenBank/DDBJ databases">
        <title>Devosia chondri sp. nov., isolated from the phycosphere of marine algae.</title>
        <authorList>
            <person name="Kim J.M."/>
            <person name="Lee J.K."/>
            <person name="Choi B.J."/>
            <person name="Bayburt H."/>
            <person name="Jeon C.O."/>
        </authorList>
    </citation>
    <scope>NUCLEOTIDE SEQUENCE [LARGE SCALE GENOMIC DNA]</scope>
    <source>
        <strain evidence="4 5">G2-5</strain>
    </source>
</reference>
<name>A0ABY7YV53_9HYPH</name>
<gene>
    <name evidence="4" type="ORF">PSQ90_12645</name>
</gene>
<dbReference type="Proteomes" id="UP001222118">
    <property type="component" value="Chromosome"/>
</dbReference>
<protein>
    <submittedName>
        <fullName evidence="4">SH3 domain-containing protein</fullName>
    </submittedName>
</protein>
<evidence type="ECO:0000313" key="4">
    <source>
        <dbReference type="EMBL" id="WDR05134.1"/>
    </source>
</evidence>
<feature type="domain" description="SH3b" evidence="3">
    <location>
        <begin position="33"/>
        <end position="83"/>
    </location>
</feature>
<dbReference type="EMBL" id="CP118247">
    <property type="protein sequence ID" value="WDR05134.1"/>
    <property type="molecule type" value="Genomic_DNA"/>
</dbReference>
<feature type="chain" id="PRO_5046998578" evidence="2">
    <location>
        <begin position="27"/>
        <end position="234"/>
    </location>
</feature>
<dbReference type="Gene3D" id="2.60.20.10">
    <property type="entry name" value="Crystallins"/>
    <property type="match status" value="1"/>
</dbReference>
<evidence type="ECO:0000313" key="5">
    <source>
        <dbReference type="Proteomes" id="UP001222118"/>
    </source>
</evidence>
<dbReference type="Pfam" id="PF08239">
    <property type="entry name" value="SH3_3"/>
    <property type="match status" value="1"/>
</dbReference>
<dbReference type="Gene3D" id="2.30.30.40">
    <property type="entry name" value="SH3 Domains"/>
    <property type="match status" value="1"/>
</dbReference>
<evidence type="ECO:0000256" key="2">
    <source>
        <dbReference type="SAM" id="SignalP"/>
    </source>
</evidence>
<keyword evidence="5" id="KW-1185">Reference proteome</keyword>